<dbReference type="SUPFAM" id="SSF53448">
    <property type="entry name" value="Nucleotide-diphospho-sugar transferases"/>
    <property type="match status" value="1"/>
</dbReference>
<evidence type="ECO:0000313" key="2">
    <source>
        <dbReference type="EMBL" id="TQV77031.1"/>
    </source>
</evidence>
<dbReference type="OrthoDB" id="5180856at2"/>
<accession>A0A545TIM2</accession>
<dbReference type="AlphaFoldDB" id="A0A545TIM2"/>
<organism evidence="2 3">
    <name type="scientific">Aliikangiella marina</name>
    <dbReference type="NCBI Taxonomy" id="1712262"/>
    <lineage>
        <taxon>Bacteria</taxon>
        <taxon>Pseudomonadati</taxon>
        <taxon>Pseudomonadota</taxon>
        <taxon>Gammaproteobacteria</taxon>
        <taxon>Oceanospirillales</taxon>
        <taxon>Pleioneaceae</taxon>
        <taxon>Aliikangiella</taxon>
    </lineage>
</organism>
<sequence>MLAKVCVFGFNRPHHAENLLRSLSACKLAEKTDVVFIVDGPRNKKESVLCLSTLDSTQSFERLFKSLTVIKRESNFGLAKSLVSGVSQVLNECEKVIVLEDDLVLTTDFLKYMNQALDYYKNNDEIGSISAFTTPIVGLDAESVYFHPRPTSWGWATWRDRWDKCDWSYSPSSLLEEIVFWFKSRKAGQDVYRMFKNNSKKKINSWAIMWTAYHITHDLKSVCPVTTRVRNNGFDSDATHCFGMNPFPSNFQAQTDLDTRFVREVLFDRKVIKQINYYHSNIFKFKNKLRLILK</sequence>
<dbReference type="Pfam" id="PF00535">
    <property type="entry name" value="Glycos_transf_2"/>
    <property type="match status" value="1"/>
</dbReference>
<comment type="caution">
    <text evidence="2">The sequence shown here is derived from an EMBL/GenBank/DDBJ whole genome shotgun (WGS) entry which is preliminary data.</text>
</comment>
<dbReference type="InterPro" id="IPR001173">
    <property type="entry name" value="Glyco_trans_2-like"/>
</dbReference>
<keyword evidence="2" id="KW-0808">Transferase</keyword>
<dbReference type="Gene3D" id="3.90.550.10">
    <property type="entry name" value="Spore Coat Polysaccharide Biosynthesis Protein SpsA, Chain A"/>
    <property type="match status" value="1"/>
</dbReference>
<protein>
    <submittedName>
        <fullName evidence="2">Glycosyltransferase family 2 protein</fullName>
    </submittedName>
</protein>
<reference evidence="2 3" key="1">
    <citation type="submission" date="2019-06" db="EMBL/GenBank/DDBJ databases">
        <title>Draft genome of Aliikangiella marina GYP-15.</title>
        <authorList>
            <person name="Wang G."/>
        </authorList>
    </citation>
    <scope>NUCLEOTIDE SEQUENCE [LARGE SCALE GENOMIC DNA]</scope>
    <source>
        <strain evidence="2 3">GYP-15</strain>
    </source>
</reference>
<name>A0A545TIM2_9GAMM</name>
<evidence type="ECO:0000313" key="3">
    <source>
        <dbReference type="Proteomes" id="UP000317839"/>
    </source>
</evidence>
<dbReference type="Proteomes" id="UP000317839">
    <property type="component" value="Unassembled WGS sequence"/>
</dbReference>
<dbReference type="InterPro" id="IPR029044">
    <property type="entry name" value="Nucleotide-diphossugar_trans"/>
</dbReference>
<dbReference type="GO" id="GO:0016740">
    <property type="term" value="F:transferase activity"/>
    <property type="evidence" value="ECO:0007669"/>
    <property type="project" value="UniProtKB-KW"/>
</dbReference>
<evidence type="ECO:0000259" key="1">
    <source>
        <dbReference type="Pfam" id="PF00535"/>
    </source>
</evidence>
<keyword evidence="3" id="KW-1185">Reference proteome</keyword>
<gene>
    <name evidence="2" type="ORF">FLL45_03505</name>
</gene>
<dbReference type="EMBL" id="VIKR01000001">
    <property type="protein sequence ID" value="TQV77031.1"/>
    <property type="molecule type" value="Genomic_DNA"/>
</dbReference>
<feature type="domain" description="Glycosyltransferase 2-like" evidence="1">
    <location>
        <begin position="10"/>
        <end position="130"/>
    </location>
</feature>
<dbReference type="RefSeq" id="WP_142888391.1">
    <property type="nucleotide sequence ID" value="NZ_VIKR01000001.1"/>
</dbReference>
<proteinExistence type="predicted"/>